<proteinExistence type="predicted"/>
<dbReference type="OrthoDB" id="5794653at2759"/>
<dbReference type="InterPro" id="IPR003892">
    <property type="entry name" value="CUE"/>
</dbReference>
<organism evidence="5 7">
    <name type="scientific">Bursaphelenchus xylophilus</name>
    <name type="common">Pinewood nematode worm</name>
    <name type="synonym">Aphelenchoides xylophilus</name>
    <dbReference type="NCBI Taxonomy" id="6326"/>
    <lineage>
        <taxon>Eukaryota</taxon>
        <taxon>Metazoa</taxon>
        <taxon>Ecdysozoa</taxon>
        <taxon>Nematoda</taxon>
        <taxon>Chromadorea</taxon>
        <taxon>Rhabditida</taxon>
        <taxon>Tylenchina</taxon>
        <taxon>Tylenchomorpha</taxon>
        <taxon>Aphelenchoidea</taxon>
        <taxon>Aphelenchoididae</taxon>
        <taxon>Bursaphelenchus</taxon>
    </lineage>
</organism>
<dbReference type="SMR" id="A0A1I7SUG4"/>
<feature type="domain" description="CUE" evidence="2">
    <location>
        <begin position="10"/>
        <end position="53"/>
    </location>
</feature>
<evidence type="ECO:0000313" key="5">
    <source>
        <dbReference type="Proteomes" id="UP000095284"/>
    </source>
</evidence>
<reference evidence="4" key="2">
    <citation type="submission" date="2020-08" db="EMBL/GenBank/DDBJ databases">
        <authorList>
            <person name="Kikuchi T."/>
        </authorList>
    </citation>
    <scope>NUCLEOTIDE SEQUENCE</scope>
    <source>
        <strain evidence="3">Ka4C1</strain>
    </source>
</reference>
<dbReference type="PROSITE" id="PS51140">
    <property type="entry name" value="CUE"/>
    <property type="match status" value="1"/>
</dbReference>
<feature type="region of interest" description="Disordered" evidence="1">
    <location>
        <begin position="95"/>
        <end position="126"/>
    </location>
</feature>
<evidence type="ECO:0000313" key="4">
    <source>
        <dbReference type="EMBL" id="CAG9107160.1"/>
    </source>
</evidence>
<dbReference type="EMBL" id="CAJFCV020000003">
    <property type="protein sequence ID" value="CAG9107160.1"/>
    <property type="molecule type" value="Genomic_DNA"/>
</dbReference>
<evidence type="ECO:0000259" key="2">
    <source>
        <dbReference type="PROSITE" id="PS51140"/>
    </source>
</evidence>
<keyword evidence="6" id="KW-1185">Reference proteome</keyword>
<feature type="compositionally biased region" description="Basic and acidic residues" evidence="1">
    <location>
        <begin position="109"/>
        <end position="119"/>
    </location>
</feature>
<dbReference type="SUPFAM" id="SSF46934">
    <property type="entry name" value="UBA-like"/>
    <property type="match status" value="1"/>
</dbReference>
<dbReference type="Pfam" id="PF02845">
    <property type="entry name" value="CUE"/>
    <property type="match status" value="1"/>
</dbReference>
<accession>A0A1I7SUG4</accession>
<dbReference type="EMBL" id="CAJFDI010000003">
    <property type="protein sequence ID" value="CAD5220791.1"/>
    <property type="molecule type" value="Genomic_DNA"/>
</dbReference>
<evidence type="ECO:0000313" key="3">
    <source>
        <dbReference type="EMBL" id="CAD5220791.1"/>
    </source>
</evidence>
<reference evidence="7" key="1">
    <citation type="submission" date="2016-11" db="UniProtKB">
        <authorList>
            <consortium name="WormBaseParasite"/>
        </authorList>
    </citation>
    <scope>IDENTIFICATION</scope>
</reference>
<dbReference type="InterPro" id="IPR009060">
    <property type="entry name" value="UBA-like_sf"/>
</dbReference>
<dbReference type="PANTHER" id="PTHR13467:SF3">
    <property type="entry name" value="CUE DOMAIN-CONTAINING PROTEIN 1"/>
    <property type="match status" value="1"/>
</dbReference>
<protein>
    <submittedName>
        <fullName evidence="3">(pine wood nematode) hypothetical protein</fullName>
    </submittedName>
    <submittedName>
        <fullName evidence="7">CUE domain-containing protein</fullName>
    </submittedName>
</protein>
<evidence type="ECO:0000313" key="7">
    <source>
        <dbReference type="WBParaSite" id="BXY_1668600.1"/>
    </source>
</evidence>
<dbReference type="AlphaFoldDB" id="A0A1I7SUG4"/>
<sequence>MDFDDLKPVNFNTAMGNFARMFPRLEKRLIEQILRKHNGDVADTVDELLKISEETEKQGHSKENTDNDFAYAAMLQNQEFLSYLKTQSAFQQATHHRRRARRHGSYNRYENEEYERNYDYSRPSSSRVSYNEEDYQKNYIPNGPLVDPCETPRSRLLKKFIPKINKKQSATKPEDLYPHTVIVDYVNGDERSIQKLKNMGEASKQLLSSVAKKFLAEKTLKLRPTED</sequence>
<dbReference type="GO" id="GO:0043130">
    <property type="term" value="F:ubiquitin binding"/>
    <property type="evidence" value="ECO:0007669"/>
    <property type="project" value="InterPro"/>
</dbReference>
<dbReference type="Proteomes" id="UP000582659">
    <property type="component" value="Unassembled WGS sequence"/>
</dbReference>
<dbReference type="SMART" id="SM00546">
    <property type="entry name" value="CUE"/>
    <property type="match status" value="1"/>
</dbReference>
<dbReference type="Proteomes" id="UP000095284">
    <property type="component" value="Unplaced"/>
</dbReference>
<evidence type="ECO:0000313" key="6">
    <source>
        <dbReference type="Proteomes" id="UP000659654"/>
    </source>
</evidence>
<dbReference type="WBParaSite" id="BXY_1668600.1">
    <property type="protein sequence ID" value="BXY_1668600.1"/>
    <property type="gene ID" value="BXY_1668600"/>
</dbReference>
<dbReference type="Proteomes" id="UP000659654">
    <property type="component" value="Unassembled WGS sequence"/>
</dbReference>
<dbReference type="PANTHER" id="PTHR13467">
    <property type="entry name" value="CUE DOMAIN CONTAINING PROTEIN 1"/>
    <property type="match status" value="1"/>
</dbReference>
<gene>
    <name evidence="3" type="ORF">BXYJ_LOCUS6355</name>
</gene>
<evidence type="ECO:0000256" key="1">
    <source>
        <dbReference type="SAM" id="MobiDB-lite"/>
    </source>
</evidence>
<dbReference type="InterPro" id="IPR040192">
    <property type="entry name" value="CUEDC1"/>
</dbReference>
<dbReference type="Gene3D" id="1.10.8.10">
    <property type="entry name" value="DNA helicase RuvA subunit, C-terminal domain"/>
    <property type="match status" value="1"/>
</dbReference>
<feature type="compositionally biased region" description="Basic residues" evidence="1">
    <location>
        <begin position="95"/>
        <end position="105"/>
    </location>
</feature>
<name>A0A1I7SUG4_BURXY</name>